<dbReference type="GO" id="GO:0016491">
    <property type="term" value="F:oxidoreductase activity"/>
    <property type="evidence" value="ECO:0007669"/>
    <property type="project" value="UniProtKB-KW"/>
</dbReference>
<evidence type="ECO:0000313" key="4">
    <source>
        <dbReference type="Proteomes" id="UP000248330"/>
    </source>
</evidence>
<dbReference type="PRINTS" id="PR00069">
    <property type="entry name" value="ALDKETRDTASE"/>
</dbReference>
<dbReference type="InterPro" id="IPR050523">
    <property type="entry name" value="AKR_Detox_Biosynth"/>
</dbReference>
<protein>
    <submittedName>
        <fullName evidence="3">Aryl-alcohol dehydrogenase-like predicted oxidoreductase</fullName>
    </submittedName>
</protein>
<dbReference type="RefSeq" id="WP_110263434.1">
    <property type="nucleotide sequence ID" value="NZ_CAKZQT010000007.1"/>
</dbReference>
<dbReference type="OrthoDB" id="9772407at2"/>
<dbReference type="AlphaFoldDB" id="A0A318EH96"/>
<dbReference type="InterPro" id="IPR036812">
    <property type="entry name" value="NAD(P)_OxRdtase_dom_sf"/>
</dbReference>
<dbReference type="SUPFAM" id="SSF51430">
    <property type="entry name" value="NAD(P)-linked oxidoreductase"/>
    <property type="match status" value="1"/>
</dbReference>
<evidence type="ECO:0000256" key="1">
    <source>
        <dbReference type="ARBA" id="ARBA00023002"/>
    </source>
</evidence>
<feature type="domain" description="NADP-dependent oxidoreductase" evidence="2">
    <location>
        <begin position="15"/>
        <end position="316"/>
    </location>
</feature>
<dbReference type="Gene3D" id="3.20.20.100">
    <property type="entry name" value="NADP-dependent oxidoreductase domain"/>
    <property type="match status" value="1"/>
</dbReference>
<proteinExistence type="predicted"/>
<accession>A0A318EH96</accession>
<evidence type="ECO:0000313" key="3">
    <source>
        <dbReference type="EMBL" id="PXV71310.1"/>
    </source>
</evidence>
<keyword evidence="4" id="KW-1185">Reference proteome</keyword>
<organism evidence="3 4">
    <name type="scientific">Sinimarinibacterium flocculans</name>
    <dbReference type="NCBI Taxonomy" id="985250"/>
    <lineage>
        <taxon>Bacteria</taxon>
        <taxon>Pseudomonadati</taxon>
        <taxon>Pseudomonadota</taxon>
        <taxon>Gammaproteobacteria</taxon>
        <taxon>Nevskiales</taxon>
        <taxon>Nevskiaceae</taxon>
        <taxon>Sinimarinibacterium</taxon>
    </lineage>
</organism>
<dbReference type="PANTHER" id="PTHR43364:SF18">
    <property type="entry name" value="OXIDOREDUCTASE"/>
    <property type="match status" value="1"/>
</dbReference>
<dbReference type="Pfam" id="PF00248">
    <property type="entry name" value="Aldo_ket_red"/>
    <property type="match status" value="1"/>
</dbReference>
<gene>
    <name evidence="3" type="ORF">C8D93_101355</name>
</gene>
<dbReference type="InterPro" id="IPR020471">
    <property type="entry name" value="AKR"/>
</dbReference>
<dbReference type="GO" id="GO:0005829">
    <property type="term" value="C:cytosol"/>
    <property type="evidence" value="ECO:0007669"/>
    <property type="project" value="UniProtKB-ARBA"/>
</dbReference>
<comment type="caution">
    <text evidence="3">The sequence shown here is derived from an EMBL/GenBank/DDBJ whole genome shotgun (WGS) entry which is preliminary data.</text>
</comment>
<sequence length="342" mass="37447">MQYTVLGSTGLVVSRLGFGALTFSGGNTSLPSVYKVGAKLADELVGRALDTGVNFFDTADVYADGESEALLGAALKPHREKVVITTKVGNRGSRELLHAGLSKRHILWSVDQSLKRLGTDWIDFYVAHREDPYTPLEETLEAFDTVVRAGKVRYIGFSNWSAWTAAAALEIQKANGLARFTHGQMYYSLLGRDVERDVLPMMRRYGLGLTVWSPLAYGFLSGAYTRADLAKPDNRFSNFDMLRFDRDKGFALLELMRGIAQRHGSSVARVAIAWVLARPSVDSVLIGATKLDQLDDNLGAVDLRLSVEDLAALDAASAITPIYPSSDWTVPDARTARSLARP</sequence>
<dbReference type="Proteomes" id="UP000248330">
    <property type="component" value="Unassembled WGS sequence"/>
</dbReference>
<dbReference type="PANTHER" id="PTHR43364">
    <property type="entry name" value="NADH-SPECIFIC METHYLGLYOXAL REDUCTASE-RELATED"/>
    <property type="match status" value="1"/>
</dbReference>
<name>A0A318EH96_9GAMM</name>
<dbReference type="EMBL" id="QICN01000001">
    <property type="protein sequence ID" value="PXV71310.1"/>
    <property type="molecule type" value="Genomic_DNA"/>
</dbReference>
<dbReference type="FunFam" id="3.20.20.100:FF:000004">
    <property type="entry name" value="Oxidoreductase, aldo/keto reductase"/>
    <property type="match status" value="1"/>
</dbReference>
<evidence type="ECO:0000259" key="2">
    <source>
        <dbReference type="Pfam" id="PF00248"/>
    </source>
</evidence>
<reference evidence="3 4" key="1">
    <citation type="submission" date="2018-04" db="EMBL/GenBank/DDBJ databases">
        <title>Genomic Encyclopedia of Type Strains, Phase IV (KMG-IV): sequencing the most valuable type-strain genomes for metagenomic binning, comparative biology and taxonomic classification.</title>
        <authorList>
            <person name="Goeker M."/>
        </authorList>
    </citation>
    <scope>NUCLEOTIDE SEQUENCE [LARGE SCALE GENOMIC DNA]</scope>
    <source>
        <strain evidence="3 4">DSM 104150</strain>
    </source>
</reference>
<keyword evidence="1" id="KW-0560">Oxidoreductase</keyword>
<dbReference type="InterPro" id="IPR023210">
    <property type="entry name" value="NADP_OxRdtase_dom"/>
</dbReference>